<comment type="caution">
    <text evidence="4">The sequence shown here is derived from an EMBL/GenBank/DDBJ whole genome shotgun (WGS) entry which is preliminary data.</text>
</comment>
<dbReference type="AlphaFoldDB" id="A0AAV5LY56"/>
<dbReference type="Proteomes" id="UP001054252">
    <property type="component" value="Unassembled WGS sequence"/>
</dbReference>
<evidence type="ECO:0000259" key="3">
    <source>
        <dbReference type="Pfam" id="PF23299"/>
    </source>
</evidence>
<feature type="coiled-coil region" evidence="1">
    <location>
        <begin position="402"/>
        <end position="506"/>
    </location>
</feature>
<sequence>MSNHSPPHMGIPEDLFSVDWNSAPDSTDCHQKELLENENDIHNENNNSTILIKEDENNDSTPPTNGNEKNYSTSVTKENDLLPPVYPSSSGEGFPYAPMNWPNPGDNWGWRVGKRFNGSGYFQDRFLYLPTSLRQRNSQKMFASKPALEKYIQSQFPDADIEAFFASFSWKIPAIMETPAKVDVPSAPQEPPPEVGTEETKTGPRASLRKRKEIKQEITTPVSEPKRKQSKKGTPHSSQGKGKLKASVAPTTSKRQTRQTLKHSVELAPKDTDDMVDLSVWAEVPTEEFDNYLNSLDEILAQPQSEGPVPHSVSINSSVQEDEMAEARIRLSLLLDMDFSSLIRSQDLMELTSLASKLQKDPSLSAEQLVKLKLIEEIPSFSEVFLENKEVMEQADKFFEALEVNKAKVTSLRKEYSELKEQATALQSEVDSNSLNIQEIDAQIAQLKSHRNELMKIIENKKKDKLELSYNQRLVANSIPKVVNAVQDANSKRPEWERKKENAIKREAEILSKFAALRGFSFRIGNFLDFSHPSQESAPHGARMEGFSSHGNGDREKSISLTRGNFSSHGHGDGGTFMPMNSSISMPMNREGTAMEGYPTVPHSRGPLSWL</sequence>
<feature type="compositionally biased region" description="Polar residues" evidence="2">
    <location>
        <begin position="59"/>
        <end position="74"/>
    </location>
</feature>
<organism evidence="4 5">
    <name type="scientific">Rubroshorea leprosula</name>
    <dbReference type="NCBI Taxonomy" id="152421"/>
    <lineage>
        <taxon>Eukaryota</taxon>
        <taxon>Viridiplantae</taxon>
        <taxon>Streptophyta</taxon>
        <taxon>Embryophyta</taxon>
        <taxon>Tracheophyta</taxon>
        <taxon>Spermatophyta</taxon>
        <taxon>Magnoliopsida</taxon>
        <taxon>eudicotyledons</taxon>
        <taxon>Gunneridae</taxon>
        <taxon>Pentapetalae</taxon>
        <taxon>rosids</taxon>
        <taxon>malvids</taxon>
        <taxon>Malvales</taxon>
        <taxon>Dipterocarpaceae</taxon>
        <taxon>Rubroshorea</taxon>
    </lineage>
</organism>
<proteinExistence type="predicted"/>
<gene>
    <name evidence="4" type="ORF">SLEP1_g49857</name>
</gene>
<feature type="region of interest" description="Disordered" evidence="2">
    <location>
        <begin position="181"/>
        <end position="266"/>
    </location>
</feature>
<dbReference type="Pfam" id="PF23299">
    <property type="entry name" value="DUF7081"/>
    <property type="match status" value="1"/>
</dbReference>
<feature type="compositionally biased region" description="Low complexity" evidence="2">
    <location>
        <begin position="578"/>
        <end position="589"/>
    </location>
</feature>
<evidence type="ECO:0000313" key="4">
    <source>
        <dbReference type="EMBL" id="GKV42456.1"/>
    </source>
</evidence>
<dbReference type="InterPro" id="IPR055508">
    <property type="entry name" value="DUF7081"/>
</dbReference>
<protein>
    <recommendedName>
        <fullName evidence="3">DUF7081 domain-containing protein</fullName>
    </recommendedName>
</protein>
<evidence type="ECO:0000313" key="5">
    <source>
        <dbReference type="Proteomes" id="UP001054252"/>
    </source>
</evidence>
<dbReference type="EMBL" id="BPVZ01000158">
    <property type="protein sequence ID" value="GKV42456.1"/>
    <property type="molecule type" value="Genomic_DNA"/>
</dbReference>
<accession>A0AAV5LY56</accession>
<evidence type="ECO:0000256" key="2">
    <source>
        <dbReference type="SAM" id="MobiDB-lite"/>
    </source>
</evidence>
<keyword evidence="1" id="KW-0175">Coiled coil</keyword>
<dbReference type="PANTHER" id="PTHR33345">
    <property type="entry name" value="ADAPTER PROTEIN, PUTATIVE-RELATED"/>
    <property type="match status" value="1"/>
</dbReference>
<name>A0AAV5LY56_9ROSI</name>
<reference evidence="4 5" key="1">
    <citation type="journal article" date="2021" name="Commun. Biol.">
        <title>The genome of Shorea leprosula (Dipterocarpaceae) highlights the ecological relevance of drought in aseasonal tropical rainforests.</title>
        <authorList>
            <person name="Ng K.K.S."/>
            <person name="Kobayashi M.J."/>
            <person name="Fawcett J.A."/>
            <person name="Hatakeyama M."/>
            <person name="Paape T."/>
            <person name="Ng C.H."/>
            <person name="Ang C.C."/>
            <person name="Tnah L.H."/>
            <person name="Lee C.T."/>
            <person name="Nishiyama T."/>
            <person name="Sese J."/>
            <person name="O'Brien M.J."/>
            <person name="Copetti D."/>
            <person name="Mohd Noor M.I."/>
            <person name="Ong R.C."/>
            <person name="Putra M."/>
            <person name="Sireger I.Z."/>
            <person name="Indrioko S."/>
            <person name="Kosugi Y."/>
            <person name="Izuno A."/>
            <person name="Isagi Y."/>
            <person name="Lee S.L."/>
            <person name="Shimizu K.K."/>
        </authorList>
    </citation>
    <scope>NUCLEOTIDE SEQUENCE [LARGE SCALE GENOMIC DNA]</scope>
    <source>
        <strain evidence="4">214</strain>
    </source>
</reference>
<feature type="region of interest" description="Disordered" evidence="2">
    <location>
        <begin position="1"/>
        <end position="74"/>
    </location>
</feature>
<evidence type="ECO:0000256" key="1">
    <source>
        <dbReference type="SAM" id="Coils"/>
    </source>
</evidence>
<feature type="domain" description="DUF7081" evidence="3">
    <location>
        <begin position="84"/>
        <end position="174"/>
    </location>
</feature>
<dbReference type="PANTHER" id="PTHR33345:SF4">
    <property type="entry name" value="MBD DOMAIN-CONTAINING PROTEIN"/>
    <property type="match status" value="1"/>
</dbReference>
<feature type="compositionally biased region" description="Polar residues" evidence="2">
    <location>
        <begin position="559"/>
        <end position="568"/>
    </location>
</feature>
<keyword evidence="5" id="KW-1185">Reference proteome</keyword>
<feature type="compositionally biased region" description="Basic and acidic residues" evidence="2">
    <location>
        <begin position="27"/>
        <end position="43"/>
    </location>
</feature>
<feature type="region of interest" description="Disordered" evidence="2">
    <location>
        <begin position="535"/>
        <end position="611"/>
    </location>
</feature>